<evidence type="ECO:0000313" key="2">
    <source>
        <dbReference type="EMBL" id="PWR07920.1"/>
    </source>
</evidence>
<evidence type="ECO:0000313" key="3">
    <source>
        <dbReference type="Proteomes" id="UP000245410"/>
    </source>
</evidence>
<name>A0A317D148_9ACTN</name>
<reference evidence="2 3" key="1">
    <citation type="submission" date="2018-05" db="EMBL/GenBank/DDBJ databases">
        <title>Micromonospora atacamensis sp. nov., a novel actinobacteria isolated from high altitude Atacama Desert soil.</title>
        <authorList>
            <person name="Carro L."/>
            <person name="Golinska P."/>
            <person name="Klenk H.-P."/>
            <person name="Goodfellow M."/>
        </authorList>
    </citation>
    <scope>NUCLEOTIDE SEQUENCE [LARGE SCALE GENOMIC DNA]</scope>
    <source>
        <strain evidence="2 3">5R2A7</strain>
    </source>
</reference>
<accession>A0A317D148</accession>
<feature type="compositionally biased region" description="Low complexity" evidence="1">
    <location>
        <begin position="34"/>
        <end position="50"/>
    </location>
</feature>
<gene>
    <name evidence="2" type="ORF">DKT68_17560</name>
</gene>
<organism evidence="2 3">
    <name type="scientific">Micromonospora acroterricola</name>
    <dbReference type="NCBI Taxonomy" id="2202421"/>
    <lineage>
        <taxon>Bacteria</taxon>
        <taxon>Bacillati</taxon>
        <taxon>Actinomycetota</taxon>
        <taxon>Actinomycetes</taxon>
        <taxon>Micromonosporales</taxon>
        <taxon>Micromonosporaceae</taxon>
        <taxon>Micromonospora</taxon>
    </lineage>
</organism>
<feature type="region of interest" description="Disordered" evidence="1">
    <location>
        <begin position="1"/>
        <end position="56"/>
    </location>
</feature>
<feature type="non-terminal residue" evidence="2">
    <location>
        <position position="56"/>
    </location>
</feature>
<proteinExistence type="predicted"/>
<keyword evidence="3" id="KW-1185">Reference proteome</keyword>
<dbReference type="AlphaFoldDB" id="A0A317D148"/>
<sequence>MTEFESDPQRRPAPTDAEPSHPTAELPRDERVQSDSPTTPVPVVSTTADADTTPVT</sequence>
<comment type="caution">
    <text evidence="2">The sequence shown here is derived from an EMBL/GenBank/DDBJ whole genome shotgun (WGS) entry which is preliminary data.</text>
</comment>
<dbReference type="Proteomes" id="UP000245410">
    <property type="component" value="Unassembled WGS sequence"/>
</dbReference>
<protein>
    <submittedName>
        <fullName evidence="2">Peptidase S1</fullName>
    </submittedName>
</protein>
<dbReference type="EMBL" id="QGKR01000210">
    <property type="protein sequence ID" value="PWR07920.1"/>
    <property type="molecule type" value="Genomic_DNA"/>
</dbReference>
<evidence type="ECO:0000256" key="1">
    <source>
        <dbReference type="SAM" id="MobiDB-lite"/>
    </source>
</evidence>